<sequence>MKRNLALRAVATAAATALLAGAFSVGALATAQAATKSTVIVHVAADITSLNSGTSKGNTAYNAMPGSLTGMGFLYYDDQPNLVMNTKFGTMKIVKQAPKDFQIQYTVAKGQQWSDGAPIDAVDLLLSHVVAADKYSKEAGLGDPKGDVTPVFDSASYGGAYGDHVVGLPTLSADKMSLTVKFDKPLPDWELLAPGPSPVHALSLLADGKKGLQSAAVNAAAKAKFLKDFTTKNTANLKKMGAVWTTGYDVTKIDASTNKLLLISNGGFIVEKFTLGDSMVLVRNPKYTSGPAMNTKNPIKTIVLKVITDDTASVQALRNGDIDVYYNTTATSANKVTLQALPNVTTVIKAGGGYSHIRLRTDAKQGETDSYTGPFAGNGARAKDLRKAFLLATPRQQMVDVLIKPIQSTAAPLDTEFEFQGSAAYKALVKASGVDIFSKGTQAERTAQALAIVKKYYPTASETNPVVKIKFLHYNNSTRNSMGALIVAETKKAGFDVEEIKKDVTFFDDINTTMSDVAMYGLGLGSISQSNGTSVFKTDGGNNNNGWSDTALDAILKSLESDILTPKEISAKRLAADKIIMSNYWTLGLYTNPNIAAYNKAIKNIKPAPLGNNITWNYWQWSY</sequence>
<gene>
    <name evidence="2" type="ORF">GM50_23540</name>
</gene>
<dbReference type="Pfam" id="PF00496">
    <property type="entry name" value="SBP_bac_5"/>
    <property type="match status" value="1"/>
</dbReference>
<organism evidence="2">
    <name type="scientific">freshwater metagenome</name>
    <dbReference type="NCBI Taxonomy" id="449393"/>
    <lineage>
        <taxon>unclassified sequences</taxon>
        <taxon>metagenomes</taxon>
        <taxon>ecological metagenomes</taxon>
    </lineage>
</organism>
<comment type="caution">
    <text evidence="2">The sequence shown here is derived from an EMBL/GenBank/DDBJ whole genome shotgun (WGS) entry which is preliminary data.</text>
</comment>
<proteinExistence type="predicted"/>
<dbReference type="PANTHER" id="PTHR30290">
    <property type="entry name" value="PERIPLASMIC BINDING COMPONENT OF ABC TRANSPORTER"/>
    <property type="match status" value="1"/>
</dbReference>
<dbReference type="EMBL" id="JNSK01000190">
    <property type="protein sequence ID" value="KGA12834.1"/>
    <property type="molecule type" value="Genomic_DNA"/>
</dbReference>
<name>A0A094PT29_9ZZZZ</name>
<dbReference type="SUPFAM" id="SSF53850">
    <property type="entry name" value="Periplasmic binding protein-like II"/>
    <property type="match status" value="1"/>
</dbReference>
<dbReference type="GO" id="GO:1904680">
    <property type="term" value="F:peptide transmembrane transporter activity"/>
    <property type="evidence" value="ECO:0007669"/>
    <property type="project" value="TreeGrafter"/>
</dbReference>
<dbReference type="InterPro" id="IPR039424">
    <property type="entry name" value="SBP_5"/>
</dbReference>
<feature type="domain" description="Solute-binding protein family 5" evidence="1">
    <location>
        <begin position="102"/>
        <end position="543"/>
    </location>
</feature>
<dbReference type="AlphaFoldDB" id="A0A094PT29"/>
<protein>
    <recommendedName>
        <fullName evidence="1">Solute-binding protein family 5 domain-containing protein</fullName>
    </recommendedName>
</protein>
<dbReference type="Gene3D" id="3.40.190.10">
    <property type="entry name" value="Periplasmic binding protein-like II"/>
    <property type="match status" value="1"/>
</dbReference>
<evidence type="ECO:0000259" key="1">
    <source>
        <dbReference type="Pfam" id="PF00496"/>
    </source>
</evidence>
<dbReference type="Gene3D" id="3.10.105.10">
    <property type="entry name" value="Dipeptide-binding Protein, Domain 3"/>
    <property type="match status" value="1"/>
</dbReference>
<reference evidence="2" key="1">
    <citation type="submission" date="2014-05" db="EMBL/GenBank/DDBJ databases">
        <title>Key roles for freshwater Actinobacteria revealed by deep metagenomic sequencing.</title>
        <authorList>
            <person name="Ghai R."/>
            <person name="Mizuno C.M."/>
            <person name="Picazo A."/>
            <person name="Camacho A."/>
            <person name="Rodriguez-Valera F."/>
        </authorList>
    </citation>
    <scope>NUCLEOTIDE SEQUENCE</scope>
</reference>
<accession>A0A094PT29</accession>
<dbReference type="GO" id="GO:0015833">
    <property type="term" value="P:peptide transport"/>
    <property type="evidence" value="ECO:0007669"/>
    <property type="project" value="TreeGrafter"/>
</dbReference>
<dbReference type="PANTHER" id="PTHR30290:SF65">
    <property type="entry name" value="MONOACYL PHOSPHATIDYLINOSITOL TETRAMANNOSIDE-BINDING PROTEIN LPQW-RELATED"/>
    <property type="match status" value="1"/>
</dbReference>
<evidence type="ECO:0000313" key="2">
    <source>
        <dbReference type="EMBL" id="KGA12834.1"/>
    </source>
</evidence>
<dbReference type="InterPro" id="IPR000914">
    <property type="entry name" value="SBP_5_dom"/>
</dbReference>